<keyword evidence="3" id="KW-0963">Cytoplasm</keyword>
<comment type="subcellular location">
    <subcellularLocation>
        <location evidence="1">Cytoplasm</location>
    </subcellularLocation>
</comment>
<dbReference type="EMBL" id="AP021888">
    <property type="protein sequence ID" value="BBP42516.1"/>
    <property type="molecule type" value="Genomic_DNA"/>
</dbReference>
<dbReference type="Gene3D" id="2.30.30.40">
    <property type="entry name" value="SH3 Domains"/>
    <property type="match status" value="1"/>
</dbReference>
<dbReference type="Gene3D" id="2.40.50.180">
    <property type="entry name" value="CheA-289, Domain 4"/>
    <property type="match status" value="1"/>
</dbReference>
<feature type="domain" description="CheW-like" evidence="4">
    <location>
        <begin position="18"/>
        <end position="167"/>
    </location>
</feature>
<sequence length="174" mass="18914">MADMSENGELAQTGAHHDEQCLTFLLGAETYGMDILRVQEIRGWEPTTKLPGVPDYVKGVINIRGAVVPVVDLRQRFKIGEPTYDDSTVVIITRIVDKNDSHKEKMVGLVVDGVSDVESINLGDLQNAPAFNNGEMIDDTYLHGIASVGASMVIVVNVDALIYQGVFQNIKVAA</sequence>
<dbReference type="AlphaFoldDB" id="A0A6F8PKA9"/>
<evidence type="ECO:0000313" key="5">
    <source>
        <dbReference type="EMBL" id="BBP42516.1"/>
    </source>
</evidence>
<dbReference type="InterPro" id="IPR039315">
    <property type="entry name" value="CheW"/>
</dbReference>
<dbReference type="RefSeq" id="WP_173290012.1">
    <property type="nucleotide sequence ID" value="NZ_AP021888.1"/>
</dbReference>
<keyword evidence="6" id="KW-1185">Reference proteome</keyword>
<dbReference type="InterPro" id="IPR036061">
    <property type="entry name" value="CheW-like_dom_sf"/>
</dbReference>
<reference evidence="6" key="1">
    <citation type="submission" date="2019-11" db="EMBL/GenBank/DDBJ databases">
        <title>Isolation and characterization of two novel species in the genus Thiomicrorhabdus.</title>
        <authorList>
            <person name="Mochizuki J."/>
            <person name="Kojima H."/>
            <person name="Fukui M."/>
        </authorList>
    </citation>
    <scope>NUCLEOTIDE SEQUENCE [LARGE SCALE GENOMIC DNA]</scope>
    <source>
        <strain evidence="6">AkT22</strain>
    </source>
</reference>
<protein>
    <recommendedName>
        <fullName evidence="2">Chemotaxis protein CheW</fullName>
    </recommendedName>
</protein>
<dbReference type="GO" id="GO:0006935">
    <property type="term" value="P:chemotaxis"/>
    <property type="evidence" value="ECO:0007669"/>
    <property type="project" value="InterPro"/>
</dbReference>
<dbReference type="GO" id="GO:0007165">
    <property type="term" value="P:signal transduction"/>
    <property type="evidence" value="ECO:0007669"/>
    <property type="project" value="InterPro"/>
</dbReference>
<dbReference type="Proteomes" id="UP000501466">
    <property type="component" value="Chromosome"/>
</dbReference>
<dbReference type="GO" id="GO:0005829">
    <property type="term" value="C:cytosol"/>
    <property type="evidence" value="ECO:0007669"/>
    <property type="project" value="TreeGrafter"/>
</dbReference>
<dbReference type="SUPFAM" id="SSF50341">
    <property type="entry name" value="CheW-like"/>
    <property type="match status" value="1"/>
</dbReference>
<dbReference type="PROSITE" id="PS50851">
    <property type="entry name" value="CHEW"/>
    <property type="match status" value="1"/>
</dbReference>
<evidence type="ECO:0000256" key="2">
    <source>
        <dbReference type="ARBA" id="ARBA00021483"/>
    </source>
</evidence>
<evidence type="ECO:0000256" key="1">
    <source>
        <dbReference type="ARBA" id="ARBA00004496"/>
    </source>
</evidence>
<dbReference type="InterPro" id="IPR002545">
    <property type="entry name" value="CheW-lke_dom"/>
</dbReference>
<dbReference type="Pfam" id="PF01584">
    <property type="entry name" value="CheW"/>
    <property type="match status" value="1"/>
</dbReference>
<name>A0A6F8PKA9_9GAMM</name>
<dbReference type="KEGG" id="tzo:THMIRHAT_02620"/>
<dbReference type="SMART" id="SM00260">
    <property type="entry name" value="CheW"/>
    <property type="match status" value="1"/>
</dbReference>
<dbReference type="PANTHER" id="PTHR22617:SF45">
    <property type="entry name" value="CHEMOTAXIS PROTEIN CHEW"/>
    <property type="match status" value="1"/>
</dbReference>
<evidence type="ECO:0000313" key="6">
    <source>
        <dbReference type="Proteomes" id="UP000501466"/>
    </source>
</evidence>
<evidence type="ECO:0000259" key="4">
    <source>
        <dbReference type="PROSITE" id="PS50851"/>
    </source>
</evidence>
<organism evidence="5 6">
    <name type="scientific">Thiosulfativibrio zosterae</name>
    <dbReference type="NCBI Taxonomy" id="2675053"/>
    <lineage>
        <taxon>Bacteria</taxon>
        <taxon>Pseudomonadati</taxon>
        <taxon>Pseudomonadota</taxon>
        <taxon>Gammaproteobacteria</taxon>
        <taxon>Thiotrichales</taxon>
        <taxon>Piscirickettsiaceae</taxon>
        <taxon>Thiosulfativibrio</taxon>
    </lineage>
</organism>
<accession>A0A6F8PKA9</accession>
<dbReference type="PANTHER" id="PTHR22617">
    <property type="entry name" value="CHEMOTAXIS SENSOR HISTIDINE KINASE-RELATED"/>
    <property type="match status" value="1"/>
</dbReference>
<evidence type="ECO:0000256" key="3">
    <source>
        <dbReference type="ARBA" id="ARBA00022490"/>
    </source>
</evidence>
<gene>
    <name evidence="5" type="primary">cheW_1</name>
    <name evidence="5" type="ORF">THMIRHAT_02620</name>
</gene>
<proteinExistence type="predicted"/>